<dbReference type="OrthoDB" id="775972at2759"/>
<name>A0A8B7Z1L1_ACAPL</name>
<keyword evidence="1" id="KW-0808">Transferase</keyword>
<dbReference type="Proteomes" id="UP000694845">
    <property type="component" value="Unplaced"/>
</dbReference>
<dbReference type="CDD" id="cd01647">
    <property type="entry name" value="RT_LTR"/>
    <property type="match status" value="2"/>
</dbReference>
<dbReference type="PANTHER" id="PTHR37984:SF7">
    <property type="entry name" value="INTEGRASE CATALYTIC DOMAIN-CONTAINING PROTEIN"/>
    <property type="match status" value="1"/>
</dbReference>
<evidence type="ECO:0000256" key="6">
    <source>
        <dbReference type="ARBA" id="ARBA00022918"/>
    </source>
</evidence>
<evidence type="ECO:0000256" key="4">
    <source>
        <dbReference type="ARBA" id="ARBA00022759"/>
    </source>
</evidence>
<accession>A0A8B7Z1L1</accession>
<keyword evidence="6" id="KW-0695">RNA-directed DNA polymerase</keyword>
<dbReference type="CDD" id="cd05481">
    <property type="entry name" value="retropepsin_like_LTR_1"/>
    <property type="match status" value="1"/>
</dbReference>
<dbReference type="RefSeq" id="XP_022099493.1">
    <property type="nucleotide sequence ID" value="XM_022243801.1"/>
</dbReference>
<dbReference type="PANTHER" id="PTHR37984">
    <property type="entry name" value="PROTEIN CBG26694"/>
    <property type="match status" value="1"/>
</dbReference>
<protein>
    <submittedName>
        <fullName evidence="10">Uncharacterized protein LOC110984016</fullName>
    </submittedName>
</protein>
<dbReference type="InterPro" id="IPR043128">
    <property type="entry name" value="Rev_trsase/Diguanyl_cyclase"/>
</dbReference>
<evidence type="ECO:0000313" key="10">
    <source>
        <dbReference type="RefSeq" id="XP_022099493.1"/>
    </source>
</evidence>
<reference evidence="10" key="1">
    <citation type="submission" date="2025-08" db="UniProtKB">
        <authorList>
            <consortium name="RefSeq"/>
        </authorList>
    </citation>
    <scope>IDENTIFICATION</scope>
</reference>
<evidence type="ECO:0000256" key="3">
    <source>
        <dbReference type="ARBA" id="ARBA00022722"/>
    </source>
</evidence>
<keyword evidence="4" id="KW-0255">Endonuclease</keyword>
<dbReference type="InterPro" id="IPR000477">
    <property type="entry name" value="RT_dom"/>
</dbReference>
<organism evidence="9 10">
    <name type="scientific">Acanthaster planci</name>
    <name type="common">Crown-of-thorns starfish</name>
    <dbReference type="NCBI Taxonomy" id="133434"/>
    <lineage>
        <taxon>Eukaryota</taxon>
        <taxon>Metazoa</taxon>
        <taxon>Echinodermata</taxon>
        <taxon>Eleutherozoa</taxon>
        <taxon>Asterozoa</taxon>
        <taxon>Asteroidea</taxon>
        <taxon>Valvatacea</taxon>
        <taxon>Valvatida</taxon>
        <taxon>Acanthasteridae</taxon>
        <taxon>Acanthaster</taxon>
    </lineage>
</organism>
<keyword evidence="2" id="KW-0548">Nucleotidyltransferase</keyword>
<dbReference type="GeneID" id="110984016"/>
<dbReference type="OMA" id="ITHQFNG"/>
<feature type="region of interest" description="Disordered" evidence="7">
    <location>
        <begin position="222"/>
        <end position="261"/>
    </location>
</feature>
<dbReference type="InterPro" id="IPR041373">
    <property type="entry name" value="RT_RNaseH"/>
</dbReference>
<evidence type="ECO:0000256" key="5">
    <source>
        <dbReference type="ARBA" id="ARBA00022801"/>
    </source>
</evidence>
<evidence type="ECO:0000256" key="7">
    <source>
        <dbReference type="SAM" id="MobiDB-lite"/>
    </source>
</evidence>
<evidence type="ECO:0000259" key="8">
    <source>
        <dbReference type="PROSITE" id="PS50878"/>
    </source>
</evidence>
<dbReference type="Gene3D" id="3.10.10.10">
    <property type="entry name" value="HIV Type 1 Reverse Transcriptase, subunit A, domain 1"/>
    <property type="match status" value="1"/>
</dbReference>
<dbReference type="PROSITE" id="PS50878">
    <property type="entry name" value="RT_POL"/>
    <property type="match status" value="1"/>
</dbReference>
<dbReference type="Pfam" id="PF00078">
    <property type="entry name" value="RVT_1"/>
    <property type="match status" value="2"/>
</dbReference>
<sequence>MDWDSADRPQAYKDFKQTASMWLNVHNIADADQHNYIILWSGKEGLRMFNTWGLTEDELRNPQNIWDRFSKQIEPKENFRIHRLEFQRFVQLDTESVDEFYTRCKSKAMKCQFADDAALSERIIEVLISGVKYPDAQKKLLQKDDTLQLKDALDICRTHEASVRHMAQLSHIGKANVDAIKTRGHCKNCGGQHPYRPRDRCPAYGTQCNGCGKQGHWQHMCLSSGSKPRPKRKSRSRTRGSYSPRRGRRPSRSQSRQTKEVDAVEYEVLAAQDQFESISFDTIRIQHGTKGGECASDTRDELFASLDIELKHRPGSHTLKVKVDTGAQGNILPLRTFRRMFPQLLDADGFPTPGSITPHDTLLVAYNGTRIHQYGCIKLHCCYGDADWVDATFFVADTDGPAILGLPTSRALHLITLHCAVRKVPPHSGKLADGDASLQSGHGQNTPICTKDDLCKLYPDRFTGIGRFPGEYHIELKDNACPVVQPPRKYPIQIKEELKAELDRMESLDVIAKVTEPTDWVSSLAFSRKDNGSLRVCLDPQALNKASKRTYHKTPTLEEITHQFNGAKIFSKLDARHGYWSIVLDEESSLLTTFNSPFGRYRFRRLPFGLKVSQDIFQEKMDMILEQCPGTLGIADDVAVFGATVEEHDKHLHNLMHVARKYGLIFNLGKCDVRTPCIKFFGGLYDASGVHPDPDKVQDIHALPAPGTVNELQQFLGFVQYLAPFVPRLADHTDTLRALLRKDSDWQWNESHQKAFDHVKSLITAECTLTYFNPHKPTVVQVDASSKGLGAALLQDGKPIAFASKALTATEQRYANIERELLAVVFGCTRFHTYLYGAKFVVESDHKPLENIQHKSLANTPPRLQRMMLRLQPYDFTIIYKPGRDMVLADAMSRLNPASGPAIPFDTTIYAMQFSRARLSQLKQETASDSTLRPLAEIIMVGWPENAKDLPKCLRHFWSCRDELSVDDGLVIKGDRIVIPESRVSSLAFSRTDNGSLRVCLDPQAPNKASKRTYHKTPTLEEITHQFNGAKIFSKLDARYWYWGIVLDEESSLLTTFNSPFGRYRFRRLPFGLKVSQDIFQEKMDMILEQCPGTLGIADDVAVFGATVEDHDKHLHNLMHVARKYGLIFNLGKWDVRTPCIKFFGGLYDTSGVHPDPDKVQDKHALPAPCTVNELQQFLGFVQYLASFVPRLADHTDTLRALLRKDSDWQ</sequence>
<dbReference type="InterPro" id="IPR050951">
    <property type="entry name" value="Retrovirus_Pol_polyprotein"/>
</dbReference>
<dbReference type="Gene3D" id="3.30.70.270">
    <property type="match status" value="4"/>
</dbReference>
<evidence type="ECO:0000256" key="2">
    <source>
        <dbReference type="ARBA" id="ARBA00022695"/>
    </source>
</evidence>
<dbReference type="Pfam" id="PF17917">
    <property type="entry name" value="RT_RNaseH"/>
    <property type="match status" value="1"/>
</dbReference>
<keyword evidence="9" id="KW-1185">Reference proteome</keyword>
<feature type="domain" description="Reverse transcriptase" evidence="8">
    <location>
        <begin position="508"/>
        <end position="720"/>
    </location>
</feature>
<proteinExistence type="predicted"/>
<dbReference type="InterPro" id="IPR043502">
    <property type="entry name" value="DNA/RNA_pol_sf"/>
</dbReference>
<gene>
    <name evidence="10" type="primary">LOC110984016</name>
</gene>
<feature type="compositionally biased region" description="Basic residues" evidence="7">
    <location>
        <begin position="228"/>
        <end position="238"/>
    </location>
</feature>
<evidence type="ECO:0000256" key="1">
    <source>
        <dbReference type="ARBA" id="ARBA00022679"/>
    </source>
</evidence>
<evidence type="ECO:0000313" key="9">
    <source>
        <dbReference type="Proteomes" id="UP000694845"/>
    </source>
</evidence>
<keyword evidence="3" id="KW-0540">Nuclease</keyword>
<dbReference type="CDD" id="cd09274">
    <property type="entry name" value="RNase_HI_RT_Ty3"/>
    <property type="match status" value="1"/>
</dbReference>
<dbReference type="SUPFAM" id="SSF56672">
    <property type="entry name" value="DNA/RNA polymerases"/>
    <property type="match status" value="2"/>
</dbReference>
<dbReference type="FunFam" id="3.30.70.270:FF:000023">
    <property type="entry name" value="Pol"/>
    <property type="match status" value="1"/>
</dbReference>
<dbReference type="AlphaFoldDB" id="A0A8B7Z1L1"/>
<dbReference type="KEGG" id="aplc:110984016"/>
<keyword evidence="5" id="KW-0378">Hydrolase</keyword>